<protein>
    <submittedName>
        <fullName evidence="1">Uncharacterized protein</fullName>
    </submittedName>
</protein>
<evidence type="ECO:0000313" key="2">
    <source>
        <dbReference type="Proteomes" id="UP001212602"/>
    </source>
</evidence>
<keyword evidence="2" id="KW-1185">Reference proteome</keyword>
<sequence length="95" mass="10509">MQKAPDLFQDQGLRMFGGWVGMAKTPAGPYPCAFRKVTNFSGYGLGYGPGKQRNDPWFNSKIAVHGPFQTASHSFDADERTMPAVIVPDLRFTPE</sequence>
<evidence type="ECO:0000313" key="1">
    <source>
        <dbReference type="EMBL" id="MDA7417060.1"/>
    </source>
</evidence>
<reference evidence="1" key="1">
    <citation type="submission" date="2023-01" db="EMBL/GenBank/DDBJ databases">
        <title>Xenophilus mangrovi sp. nov., isolated from soil of Mangrove nature reserve.</title>
        <authorList>
            <person name="Xu S."/>
            <person name="Liu Z."/>
            <person name="Xu Y."/>
        </authorList>
    </citation>
    <scope>NUCLEOTIDE SEQUENCE</scope>
    <source>
        <strain evidence="1">YW8</strain>
    </source>
</reference>
<dbReference type="EMBL" id="JAQIPB010000004">
    <property type="protein sequence ID" value="MDA7417060.1"/>
    <property type="molecule type" value="Genomic_DNA"/>
</dbReference>
<dbReference type="RefSeq" id="WP_271428306.1">
    <property type="nucleotide sequence ID" value="NZ_JAQIPB010000004.1"/>
</dbReference>
<name>A0AAE3N6V7_9BURK</name>
<gene>
    <name evidence="1" type="ORF">PGB34_11870</name>
</gene>
<dbReference type="AlphaFoldDB" id="A0AAE3N6V7"/>
<comment type="caution">
    <text evidence="1">The sequence shown here is derived from an EMBL/GenBank/DDBJ whole genome shotgun (WGS) entry which is preliminary data.</text>
</comment>
<dbReference type="Proteomes" id="UP001212602">
    <property type="component" value="Unassembled WGS sequence"/>
</dbReference>
<proteinExistence type="predicted"/>
<accession>A0AAE3N6V7</accession>
<organism evidence="1 2">
    <name type="scientific">Xenophilus arseniciresistens</name>
    <dbReference type="NCBI Taxonomy" id="1283306"/>
    <lineage>
        <taxon>Bacteria</taxon>
        <taxon>Pseudomonadati</taxon>
        <taxon>Pseudomonadota</taxon>
        <taxon>Betaproteobacteria</taxon>
        <taxon>Burkholderiales</taxon>
        <taxon>Comamonadaceae</taxon>
        <taxon>Xenophilus</taxon>
    </lineage>
</organism>